<dbReference type="CDD" id="cd16917">
    <property type="entry name" value="HATPase_UhpB-NarQ-NarX-like"/>
    <property type="match status" value="1"/>
</dbReference>
<organism evidence="14 15">
    <name type="scientific">Murinocardiopsis flavida</name>
    <dbReference type="NCBI Taxonomy" id="645275"/>
    <lineage>
        <taxon>Bacteria</taxon>
        <taxon>Bacillati</taxon>
        <taxon>Actinomycetota</taxon>
        <taxon>Actinomycetes</taxon>
        <taxon>Streptosporangiales</taxon>
        <taxon>Nocardiopsidaceae</taxon>
        <taxon>Murinocardiopsis</taxon>
    </lineage>
</organism>
<dbReference type="GO" id="GO:0016020">
    <property type="term" value="C:membrane"/>
    <property type="evidence" value="ECO:0007669"/>
    <property type="project" value="InterPro"/>
</dbReference>
<evidence type="ECO:0000256" key="1">
    <source>
        <dbReference type="ARBA" id="ARBA00000085"/>
    </source>
</evidence>
<keyword evidence="11" id="KW-0812">Transmembrane</keyword>
<dbReference type="Gene3D" id="3.30.565.10">
    <property type="entry name" value="Histidine kinase-like ATPase, C-terminal domain"/>
    <property type="match status" value="1"/>
</dbReference>
<evidence type="ECO:0000256" key="5">
    <source>
        <dbReference type="ARBA" id="ARBA00022741"/>
    </source>
</evidence>
<dbReference type="RefSeq" id="WP_106581926.1">
    <property type="nucleotide sequence ID" value="NZ_PYGA01000003.1"/>
</dbReference>
<feature type="compositionally biased region" description="Low complexity" evidence="10">
    <location>
        <begin position="382"/>
        <end position="394"/>
    </location>
</feature>
<keyword evidence="15" id="KW-1185">Reference proteome</keyword>
<dbReference type="EMBL" id="PYGA01000003">
    <property type="protein sequence ID" value="PSK99534.1"/>
    <property type="molecule type" value="Genomic_DNA"/>
</dbReference>
<proteinExistence type="predicted"/>
<dbReference type="InterPro" id="IPR036890">
    <property type="entry name" value="HATPase_C_sf"/>
</dbReference>
<dbReference type="AlphaFoldDB" id="A0A2P8DQT6"/>
<accession>A0A2P8DQT6</accession>
<evidence type="ECO:0000259" key="12">
    <source>
        <dbReference type="Pfam" id="PF02518"/>
    </source>
</evidence>
<keyword evidence="5" id="KW-0547">Nucleotide-binding</keyword>
<evidence type="ECO:0000259" key="13">
    <source>
        <dbReference type="Pfam" id="PF07730"/>
    </source>
</evidence>
<feature type="domain" description="Signal transduction histidine kinase subgroup 3 dimerisation and phosphoacceptor" evidence="13">
    <location>
        <begin position="181"/>
        <end position="244"/>
    </location>
</feature>
<dbReference type="Gene3D" id="1.20.5.1930">
    <property type="match status" value="1"/>
</dbReference>
<evidence type="ECO:0000256" key="4">
    <source>
        <dbReference type="ARBA" id="ARBA00022679"/>
    </source>
</evidence>
<feature type="region of interest" description="Disordered" evidence="10">
    <location>
        <begin position="332"/>
        <end position="394"/>
    </location>
</feature>
<evidence type="ECO:0000256" key="8">
    <source>
        <dbReference type="ARBA" id="ARBA00023012"/>
    </source>
</evidence>
<feature type="compositionally biased region" description="Low complexity" evidence="10">
    <location>
        <begin position="332"/>
        <end position="346"/>
    </location>
</feature>
<evidence type="ECO:0000256" key="9">
    <source>
        <dbReference type="SAM" id="Coils"/>
    </source>
</evidence>
<evidence type="ECO:0000256" key="10">
    <source>
        <dbReference type="SAM" id="MobiDB-lite"/>
    </source>
</evidence>
<dbReference type="PANTHER" id="PTHR24421:SF10">
    <property type="entry name" value="NITRATE_NITRITE SENSOR PROTEIN NARQ"/>
    <property type="match status" value="1"/>
</dbReference>
<dbReference type="SUPFAM" id="SSF55874">
    <property type="entry name" value="ATPase domain of HSP90 chaperone/DNA topoisomerase II/histidine kinase"/>
    <property type="match status" value="1"/>
</dbReference>
<evidence type="ECO:0000313" key="15">
    <source>
        <dbReference type="Proteomes" id="UP000240542"/>
    </source>
</evidence>
<feature type="transmembrane region" description="Helical" evidence="11">
    <location>
        <begin position="105"/>
        <end position="124"/>
    </location>
</feature>
<dbReference type="PANTHER" id="PTHR24421">
    <property type="entry name" value="NITRATE/NITRITE SENSOR PROTEIN NARX-RELATED"/>
    <property type="match status" value="1"/>
</dbReference>
<evidence type="ECO:0000256" key="3">
    <source>
        <dbReference type="ARBA" id="ARBA00022553"/>
    </source>
</evidence>
<feature type="transmembrane region" description="Helical" evidence="11">
    <location>
        <begin position="45"/>
        <end position="69"/>
    </location>
</feature>
<keyword evidence="7" id="KW-0067">ATP-binding</keyword>
<dbReference type="InterPro" id="IPR050482">
    <property type="entry name" value="Sensor_HK_TwoCompSys"/>
</dbReference>
<name>A0A2P8DQT6_9ACTN</name>
<keyword evidence="8" id="KW-0902">Two-component regulatory system</keyword>
<dbReference type="EC" id="2.7.13.3" evidence="2"/>
<keyword evidence="11" id="KW-1133">Transmembrane helix</keyword>
<dbReference type="InterPro" id="IPR011712">
    <property type="entry name" value="Sig_transdc_His_kin_sub3_dim/P"/>
</dbReference>
<evidence type="ECO:0000256" key="7">
    <source>
        <dbReference type="ARBA" id="ARBA00022840"/>
    </source>
</evidence>
<keyword evidence="11" id="KW-0472">Membrane</keyword>
<keyword evidence="6 14" id="KW-0418">Kinase</keyword>
<dbReference type="InterPro" id="IPR003594">
    <property type="entry name" value="HATPase_dom"/>
</dbReference>
<feature type="coiled-coil region" evidence="9">
    <location>
        <begin position="156"/>
        <end position="183"/>
    </location>
</feature>
<comment type="catalytic activity">
    <reaction evidence="1">
        <text>ATP + protein L-histidine = ADP + protein N-phospho-L-histidine.</text>
        <dbReference type="EC" id="2.7.13.3"/>
    </reaction>
</comment>
<dbReference type="OrthoDB" id="227596at2"/>
<gene>
    <name evidence="14" type="ORF">CLV63_103259</name>
</gene>
<comment type="caution">
    <text evidence="14">The sequence shown here is derived from an EMBL/GenBank/DDBJ whole genome shotgun (WGS) entry which is preliminary data.</text>
</comment>
<keyword evidence="9" id="KW-0175">Coiled coil</keyword>
<dbReference type="Proteomes" id="UP000240542">
    <property type="component" value="Unassembled WGS sequence"/>
</dbReference>
<dbReference type="GO" id="GO:0046983">
    <property type="term" value="F:protein dimerization activity"/>
    <property type="evidence" value="ECO:0007669"/>
    <property type="project" value="InterPro"/>
</dbReference>
<feature type="transmembrane region" description="Helical" evidence="11">
    <location>
        <begin position="75"/>
        <end position="98"/>
    </location>
</feature>
<dbReference type="GO" id="GO:0000155">
    <property type="term" value="F:phosphorelay sensor kinase activity"/>
    <property type="evidence" value="ECO:0007669"/>
    <property type="project" value="InterPro"/>
</dbReference>
<protein>
    <recommendedName>
        <fullName evidence="2">histidine kinase</fullName>
        <ecNumber evidence="2">2.7.13.3</ecNumber>
    </recommendedName>
</protein>
<evidence type="ECO:0000256" key="11">
    <source>
        <dbReference type="SAM" id="Phobius"/>
    </source>
</evidence>
<evidence type="ECO:0000256" key="6">
    <source>
        <dbReference type="ARBA" id="ARBA00022777"/>
    </source>
</evidence>
<keyword evidence="4" id="KW-0808">Transferase</keyword>
<sequence length="394" mass="41493">MAHSALRLRPATADLVLAGAVTAGLVALDLLFATLRTAGFHGDAFAMLAFGGLSLAATTRMPMFTAVIVGATTPLYYMLGPVDGAWGWLAFLVGIFRLAAAGQRFAAVSGTAVALLLFTAGEVFGPFNLGRALSLIAWILVVVSAGEITRNRRAYLREVEHRAAEAERTREEEARRRATEERLRIARELHDVLAHQISLINVQAGAALHRRDPEQAYAALDAIKHASKDTLRELRSTLGVLRQVDAADEAAPVAPAPSLERIGELVRHTGQAGLPVRLTVEGDPVPLPAKTDLAGYRIVQEALTNTLRHAADAQASVLVRYDPDGVAVWIDDNGPASPDAPPADGNGLRGMRERAAAAGGELTAGPRPGGGFAVRARLPLDAGPAHGPATGPHP</sequence>
<keyword evidence="3" id="KW-0597">Phosphoprotein</keyword>
<feature type="transmembrane region" description="Helical" evidence="11">
    <location>
        <begin position="15"/>
        <end position="33"/>
    </location>
</feature>
<evidence type="ECO:0000256" key="2">
    <source>
        <dbReference type="ARBA" id="ARBA00012438"/>
    </source>
</evidence>
<dbReference type="Pfam" id="PF07730">
    <property type="entry name" value="HisKA_3"/>
    <property type="match status" value="1"/>
</dbReference>
<evidence type="ECO:0000313" key="14">
    <source>
        <dbReference type="EMBL" id="PSK99534.1"/>
    </source>
</evidence>
<dbReference type="GO" id="GO:0005524">
    <property type="term" value="F:ATP binding"/>
    <property type="evidence" value="ECO:0007669"/>
    <property type="project" value="UniProtKB-KW"/>
</dbReference>
<reference evidence="14 15" key="1">
    <citation type="submission" date="2018-03" db="EMBL/GenBank/DDBJ databases">
        <title>Genomic Encyclopedia of Archaeal and Bacterial Type Strains, Phase II (KMG-II): from individual species to whole genera.</title>
        <authorList>
            <person name="Goeker M."/>
        </authorList>
    </citation>
    <scope>NUCLEOTIDE SEQUENCE [LARGE SCALE GENOMIC DNA]</scope>
    <source>
        <strain evidence="14 15">DSM 45312</strain>
    </source>
</reference>
<feature type="compositionally biased region" description="Low complexity" evidence="10">
    <location>
        <begin position="356"/>
        <end position="365"/>
    </location>
</feature>
<feature type="domain" description="Histidine kinase/HSP90-like ATPase" evidence="12">
    <location>
        <begin position="296"/>
        <end position="381"/>
    </location>
</feature>
<dbReference type="Pfam" id="PF02518">
    <property type="entry name" value="HATPase_c"/>
    <property type="match status" value="1"/>
</dbReference>